<comment type="caution">
    <text evidence="2">The sequence shown here is derived from an EMBL/GenBank/DDBJ whole genome shotgun (WGS) entry which is preliminary data.</text>
</comment>
<evidence type="ECO:0000256" key="1">
    <source>
        <dbReference type="SAM" id="MobiDB-lite"/>
    </source>
</evidence>
<evidence type="ECO:0000313" key="2">
    <source>
        <dbReference type="EMBL" id="GMR56083.1"/>
    </source>
</evidence>
<feature type="non-terminal residue" evidence="2">
    <location>
        <position position="197"/>
    </location>
</feature>
<keyword evidence="3" id="KW-1185">Reference proteome</keyword>
<sequence>IPKTPKGGKKRGHSETIPPAKKGKETAGKKKKIIKEIKKEIKEVKEKVPLEKRIAKIDETRKMAFDMSNQDCIGYVVQRAAEALIEMMKSGMDPAKMHIANESLKNEIEARLREDQQSGVKDKDRDMLYKLCTKIETTLTFLEQREEKRRGKGSAGKKEIKKEEPEDELLADASQVVCKFCVEKIQIVDAALCKSSE</sequence>
<reference evidence="3" key="1">
    <citation type="submission" date="2022-10" db="EMBL/GenBank/DDBJ databases">
        <title>Genome assembly of Pristionchus species.</title>
        <authorList>
            <person name="Yoshida K."/>
            <person name="Sommer R.J."/>
        </authorList>
    </citation>
    <scope>NUCLEOTIDE SEQUENCE [LARGE SCALE GENOMIC DNA]</scope>
    <source>
        <strain evidence="3">RS5460</strain>
    </source>
</reference>
<organism evidence="2 3">
    <name type="scientific">Pristionchus mayeri</name>
    <dbReference type="NCBI Taxonomy" id="1317129"/>
    <lineage>
        <taxon>Eukaryota</taxon>
        <taxon>Metazoa</taxon>
        <taxon>Ecdysozoa</taxon>
        <taxon>Nematoda</taxon>
        <taxon>Chromadorea</taxon>
        <taxon>Rhabditida</taxon>
        <taxon>Rhabditina</taxon>
        <taxon>Diplogasteromorpha</taxon>
        <taxon>Diplogasteroidea</taxon>
        <taxon>Neodiplogasteridae</taxon>
        <taxon>Pristionchus</taxon>
    </lineage>
</organism>
<proteinExistence type="predicted"/>
<name>A0AAN5I847_9BILA</name>
<accession>A0AAN5I847</accession>
<protein>
    <submittedName>
        <fullName evidence="2">Uncharacterized protein</fullName>
    </submittedName>
</protein>
<feature type="non-terminal residue" evidence="2">
    <location>
        <position position="1"/>
    </location>
</feature>
<feature type="region of interest" description="Disordered" evidence="1">
    <location>
        <begin position="146"/>
        <end position="170"/>
    </location>
</feature>
<dbReference type="AlphaFoldDB" id="A0AAN5I847"/>
<gene>
    <name evidence="2" type="ORF">PMAYCL1PPCAC_26278</name>
</gene>
<dbReference type="EMBL" id="BTRK01000005">
    <property type="protein sequence ID" value="GMR56083.1"/>
    <property type="molecule type" value="Genomic_DNA"/>
</dbReference>
<dbReference type="Proteomes" id="UP001328107">
    <property type="component" value="Unassembled WGS sequence"/>
</dbReference>
<feature type="compositionally biased region" description="Basic residues" evidence="1">
    <location>
        <begin position="1"/>
        <end position="12"/>
    </location>
</feature>
<feature type="region of interest" description="Disordered" evidence="1">
    <location>
        <begin position="1"/>
        <end position="30"/>
    </location>
</feature>
<evidence type="ECO:0000313" key="3">
    <source>
        <dbReference type="Proteomes" id="UP001328107"/>
    </source>
</evidence>